<gene>
    <name evidence="1" type="ORF">GCM10007415_23870</name>
</gene>
<evidence type="ECO:0000313" key="1">
    <source>
        <dbReference type="EMBL" id="GGG88997.1"/>
    </source>
</evidence>
<reference evidence="1" key="2">
    <citation type="submission" date="2020-09" db="EMBL/GenBank/DDBJ databases">
        <authorList>
            <person name="Sun Q."/>
            <person name="Zhou Y."/>
        </authorList>
    </citation>
    <scope>NUCLEOTIDE SEQUENCE</scope>
    <source>
        <strain evidence="1">CGMCC 1.12195</strain>
    </source>
</reference>
<proteinExistence type="predicted"/>
<comment type="caution">
    <text evidence="1">The sequence shown here is derived from an EMBL/GenBank/DDBJ whole genome shotgun (WGS) entry which is preliminary data.</text>
</comment>
<organism evidence="1 2">
    <name type="scientific">Parapedobacter pyrenivorans</name>
    <dbReference type="NCBI Taxonomy" id="1305674"/>
    <lineage>
        <taxon>Bacteria</taxon>
        <taxon>Pseudomonadati</taxon>
        <taxon>Bacteroidota</taxon>
        <taxon>Sphingobacteriia</taxon>
        <taxon>Sphingobacteriales</taxon>
        <taxon>Sphingobacteriaceae</taxon>
        <taxon>Parapedobacter</taxon>
    </lineage>
</organism>
<name>A0A917MCT8_9SPHI</name>
<keyword evidence="2" id="KW-1185">Reference proteome</keyword>
<dbReference type="AlphaFoldDB" id="A0A917MCT8"/>
<dbReference type="Proteomes" id="UP000660862">
    <property type="component" value="Unassembled WGS sequence"/>
</dbReference>
<protein>
    <submittedName>
        <fullName evidence="1">Uncharacterized protein</fullName>
    </submittedName>
</protein>
<evidence type="ECO:0000313" key="2">
    <source>
        <dbReference type="Proteomes" id="UP000660862"/>
    </source>
</evidence>
<accession>A0A917MCT8</accession>
<dbReference type="EMBL" id="BMER01000002">
    <property type="protein sequence ID" value="GGG88997.1"/>
    <property type="molecule type" value="Genomic_DNA"/>
</dbReference>
<sequence length="92" mass="10678">MLFLFFFCLCHVIFDYEVVNKIGDVQIYEIFVGMEAPVAEQTQRLMKKRIFKLLVKVNNKLLPSYTGKDPATLTKGQQAILGFRYWALINSL</sequence>
<reference evidence="1" key="1">
    <citation type="journal article" date="2014" name="Int. J. Syst. Evol. Microbiol.">
        <title>Complete genome sequence of Corynebacterium casei LMG S-19264T (=DSM 44701T), isolated from a smear-ripened cheese.</title>
        <authorList>
            <consortium name="US DOE Joint Genome Institute (JGI-PGF)"/>
            <person name="Walter F."/>
            <person name="Albersmeier A."/>
            <person name="Kalinowski J."/>
            <person name="Ruckert C."/>
        </authorList>
    </citation>
    <scope>NUCLEOTIDE SEQUENCE</scope>
    <source>
        <strain evidence="1">CGMCC 1.12195</strain>
    </source>
</reference>